<evidence type="ECO:0000313" key="3">
    <source>
        <dbReference type="EMBL" id="MXR69393.1"/>
    </source>
</evidence>
<dbReference type="GO" id="GO:0005886">
    <property type="term" value="C:plasma membrane"/>
    <property type="evidence" value="ECO:0007669"/>
    <property type="project" value="TreeGrafter"/>
</dbReference>
<dbReference type="CDD" id="cd06259">
    <property type="entry name" value="YdcF-like"/>
    <property type="match status" value="1"/>
</dbReference>
<dbReference type="PANTHER" id="PTHR30336">
    <property type="entry name" value="INNER MEMBRANE PROTEIN, PROBABLE PERMEASE"/>
    <property type="match status" value="1"/>
</dbReference>
<reference evidence="3 4" key="1">
    <citation type="submission" date="2019-12" db="EMBL/GenBank/DDBJ databases">
        <title>Shewanella insulae sp. nov., isolated from a tidal flat.</title>
        <authorList>
            <person name="Yoon J.-H."/>
        </authorList>
    </citation>
    <scope>NUCLEOTIDE SEQUENCE [LARGE SCALE GENOMIC DNA]</scope>
    <source>
        <strain evidence="3 4">JBTF-M18</strain>
    </source>
</reference>
<dbReference type="PANTHER" id="PTHR30336:SF4">
    <property type="entry name" value="ENVELOPE BIOGENESIS FACTOR ELYC"/>
    <property type="match status" value="1"/>
</dbReference>
<keyword evidence="1" id="KW-1133">Transmembrane helix</keyword>
<evidence type="ECO:0000259" key="2">
    <source>
        <dbReference type="Pfam" id="PF02698"/>
    </source>
</evidence>
<dbReference type="InterPro" id="IPR051599">
    <property type="entry name" value="Cell_Envelope_Assoc"/>
</dbReference>
<keyword evidence="4" id="KW-1185">Reference proteome</keyword>
<dbReference type="Pfam" id="PF02698">
    <property type="entry name" value="DUF218"/>
    <property type="match status" value="1"/>
</dbReference>
<evidence type="ECO:0000313" key="4">
    <source>
        <dbReference type="Proteomes" id="UP000474778"/>
    </source>
</evidence>
<dbReference type="AlphaFoldDB" id="A0A6L7HZ18"/>
<accession>A0A6L7HZ18</accession>
<dbReference type="GO" id="GO:0000270">
    <property type="term" value="P:peptidoglycan metabolic process"/>
    <property type="evidence" value="ECO:0007669"/>
    <property type="project" value="TreeGrafter"/>
</dbReference>
<dbReference type="Proteomes" id="UP000474778">
    <property type="component" value="Unassembled WGS sequence"/>
</dbReference>
<keyword evidence="1" id="KW-0472">Membrane</keyword>
<proteinExistence type="predicted"/>
<comment type="caution">
    <text evidence="3">The sequence shown here is derived from an EMBL/GenBank/DDBJ whole genome shotgun (WGS) entry which is preliminary data.</text>
</comment>
<name>A0A6L7HZ18_9GAMM</name>
<keyword evidence="1" id="KW-0812">Transmembrane</keyword>
<sequence length="246" mass="27401">MFWVKKLISQLLMPIPLSVFCLFIAILILRRRKVVKALITVSFTILLLLSSQWGSYQLTASLEGQYPVNNDPIENACLVMVLGSGHDSTIADRATLQLSATALARLTEGVRQLSLGQDCQLVVSGWSGSDAVSQAQVMANAAMELGVKPERIIQFPLAKDTLEEAQFLKWEIGDRPFRLVTSATHLPRAMMIFHLAGMNPQGAPADFIARGGYWWRLDARNLLASQRSIHEYLGQAWLKIKFSLFD</sequence>
<dbReference type="EMBL" id="WRPA01000010">
    <property type="protein sequence ID" value="MXR69393.1"/>
    <property type="molecule type" value="Genomic_DNA"/>
</dbReference>
<dbReference type="InterPro" id="IPR003848">
    <property type="entry name" value="DUF218"/>
</dbReference>
<gene>
    <name evidence="3" type="ORF">GNT65_12045</name>
</gene>
<evidence type="ECO:0000256" key="1">
    <source>
        <dbReference type="SAM" id="Phobius"/>
    </source>
</evidence>
<dbReference type="RefSeq" id="WP_160796514.1">
    <property type="nucleotide sequence ID" value="NZ_WRPA01000010.1"/>
</dbReference>
<feature type="domain" description="DUF218" evidence="2">
    <location>
        <begin position="79"/>
        <end position="234"/>
    </location>
</feature>
<feature type="transmembrane region" description="Helical" evidence="1">
    <location>
        <begin position="37"/>
        <end position="56"/>
    </location>
</feature>
<feature type="transmembrane region" description="Helical" evidence="1">
    <location>
        <begin position="12"/>
        <end position="30"/>
    </location>
</feature>
<organism evidence="3 4">
    <name type="scientific">Shewanella insulae</name>
    <dbReference type="NCBI Taxonomy" id="2681496"/>
    <lineage>
        <taxon>Bacteria</taxon>
        <taxon>Pseudomonadati</taxon>
        <taxon>Pseudomonadota</taxon>
        <taxon>Gammaproteobacteria</taxon>
        <taxon>Alteromonadales</taxon>
        <taxon>Shewanellaceae</taxon>
        <taxon>Shewanella</taxon>
    </lineage>
</organism>
<dbReference type="GO" id="GO:0043164">
    <property type="term" value="P:Gram-negative-bacterium-type cell wall biogenesis"/>
    <property type="evidence" value="ECO:0007669"/>
    <property type="project" value="TreeGrafter"/>
</dbReference>
<protein>
    <submittedName>
        <fullName evidence="3">YdcF family protein</fullName>
    </submittedName>
</protein>